<dbReference type="GeneID" id="55565990"/>
<dbReference type="AlphaFoldDB" id="A0A2X2YIU3"/>
<evidence type="ECO:0000313" key="4">
    <source>
        <dbReference type="Proteomes" id="UP000553981"/>
    </source>
</evidence>
<gene>
    <name evidence="1" type="ORF">HHJ67_03870</name>
    <name evidence="2" type="ORF">NCTC11820_00700</name>
</gene>
<dbReference type="RefSeq" id="WP_004006605.1">
    <property type="nucleotide sequence ID" value="NZ_CP068112.1"/>
</dbReference>
<evidence type="ECO:0008006" key="5">
    <source>
        <dbReference type="Google" id="ProtNLM"/>
    </source>
</evidence>
<dbReference type="Proteomes" id="UP000553981">
    <property type="component" value="Unassembled WGS sequence"/>
</dbReference>
<sequence length="236" mass="24724">MQKLSPNIDALLDAMLGLPERHIERTVARLLDKHRGISTPELMDLVTRRYVRVSQTASAGVGAGAAVPGSGLAIGAALTGLELSVFAANTALYVLTMARLSGIATENLEARKTLVLSAILGDEASKVVYDQAGVGIWNWARIQVANNATATLSSANKALAQFAGKKISKKLSGHLVGRFIPLGIGGALGFISGRKLALDTVKGVNTQIALLASPQSAPDWRPPLSAHTPDWDAIES</sequence>
<evidence type="ECO:0000313" key="2">
    <source>
        <dbReference type="EMBL" id="SQB64356.1"/>
    </source>
</evidence>
<organism evidence="2 3">
    <name type="scientific">Mobiluncus curtisii</name>
    <dbReference type="NCBI Taxonomy" id="2051"/>
    <lineage>
        <taxon>Bacteria</taxon>
        <taxon>Bacillati</taxon>
        <taxon>Actinomycetota</taxon>
        <taxon>Actinomycetes</taxon>
        <taxon>Actinomycetales</taxon>
        <taxon>Actinomycetaceae</taxon>
        <taxon>Mobiluncus</taxon>
    </lineage>
</organism>
<dbReference type="EMBL" id="UASJ01000001">
    <property type="protein sequence ID" value="SQB64356.1"/>
    <property type="molecule type" value="Genomic_DNA"/>
</dbReference>
<dbReference type="Proteomes" id="UP000250245">
    <property type="component" value="Unassembled WGS sequence"/>
</dbReference>
<protein>
    <recommendedName>
        <fullName evidence="5">EcsC protein family</fullName>
    </recommendedName>
</protein>
<dbReference type="EMBL" id="JABCUI010000001">
    <property type="protein sequence ID" value="NMW86885.1"/>
    <property type="molecule type" value="Genomic_DNA"/>
</dbReference>
<proteinExistence type="predicted"/>
<dbReference type="OMA" id="NTRMFKY"/>
<accession>A0A2X2YIU3</accession>
<evidence type="ECO:0000313" key="1">
    <source>
        <dbReference type="EMBL" id="NMW86885.1"/>
    </source>
</evidence>
<reference evidence="1 4" key="2">
    <citation type="submission" date="2020-04" db="EMBL/GenBank/DDBJ databases">
        <title>Antimicrobial susceptibility and clonality of vaginal-derived multi-drug resistant Mobiluncus isolates in China.</title>
        <authorList>
            <person name="Zhang X."/>
        </authorList>
    </citation>
    <scope>NUCLEOTIDE SEQUENCE [LARGE SCALE GENOMIC DNA]</scope>
    <source>
        <strain evidence="1 4">19</strain>
    </source>
</reference>
<reference evidence="2 3" key="1">
    <citation type="submission" date="2018-06" db="EMBL/GenBank/DDBJ databases">
        <authorList>
            <consortium name="Pathogen Informatics"/>
            <person name="Doyle S."/>
        </authorList>
    </citation>
    <scope>NUCLEOTIDE SEQUENCE [LARGE SCALE GENOMIC DNA]</scope>
    <source>
        <strain evidence="2 3">NCTC11820</strain>
    </source>
</reference>
<name>A0A2X2YIU3_9ACTO</name>
<evidence type="ECO:0000313" key="3">
    <source>
        <dbReference type="Proteomes" id="UP000250245"/>
    </source>
</evidence>